<dbReference type="EMBL" id="JBHRSX010000077">
    <property type="protein sequence ID" value="MFC3203269.1"/>
    <property type="molecule type" value="Genomic_DNA"/>
</dbReference>
<sequence>MIDKLLDDLENEKSKLPSLIHDVRAVLEEKGLDDNYIYGKLVSLSVAKSNLELLAMTRFLDMQGRMMLAARKDYSFKELNAFYTVSSWYSNSA</sequence>
<reference evidence="2" key="1">
    <citation type="journal article" date="2019" name="Int. J. Syst. Evol. Microbiol.">
        <title>The Global Catalogue of Microorganisms (GCM) 10K type strain sequencing project: providing services to taxonomists for standard genome sequencing and annotation.</title>
        <authorList>
            <consortium name="The Broad Institute Genomics Platform"/>
            <consortium name="The Broad Institute Genome Sequencing Center for Infectious Disease"/>
            <person name="Wu L."/>
            <person name="Ma J."/>
        </authorList>
    </citation>
    <scope>NUCLEOTIDE SEQUENCE [LARGE SCALE GENOMIC DNA]</scope>
    <source>
        <strain evidence="2">KCTC 52449</strain>
    </source>
</reference>
<organism evidence="1 2">
    <name type="scientific">Alteromonas oceani</name>
    <dbReference type="NCBI Taxonomy" id="2071609"/>
    <lineage>
        <taxon>Bacteria</taxon>
        <taxon>Pseudomonadati</taxon>
        <taxon>Pseudomonadota</taxon>
        <taxon>Gammaproteobacteria</taxon>
        <taxon>Alteromonadales</taxon>
        <taxon>Alteromonadaceae</taxon>
        <taxon>Alteromonas/Salinimonas group</taxon>
        <taxon>Alteromonas</taxon>
    </lineage>
</organism>
<proteinExistence type="predicted"/>
<dbReference type="Proteomes" id="UP001595477">
    <property type="component" value="Unassembled WGS sequence"/>
</dbReference>
<evidence type="ECO:0000313" key="1">
    <source>
        <dbReference type="EMBL" id="MFC3203269.1"/>
    </source>
</evidence>
<keyword evidence="2" id="KW-1185">Reference proteome</keyword>
<dbReference type="RefSeq" id="WP_123323298.1">
    <property type="nucleotide sequence ID" value="NZ_JBHRSX010000077.1"/>
</dbReference>
<gene>
    <name evidence="1" type="ORF">ACFOEW_15765</name>
</gene>
<evidence type="ECO:0000313" key="2">
    <source>
        <dbReference type="Proteomes" id="UP001595477"/>
    </source>
</evidence>
<accession>A0ABV7JYW3</accession>
<name>A0ABV7JYW3_9ALTE</name>
<comment type="caution">
    <text evidence="1">The sequence shown here is derived from an EMBL/GenBank/DDBJ whole genome shotgun (WGS) entry which is preliminary data.</text>
</comment>
<protein>
    <submittedName>
        <fullName evidence="1">Uncharacterized protein</fullName>
    </submittedName>
</protein>